<dbReference type="Proteomes" id="UP001198602">
    <property type="component" value="Unassembled WGS sequence"/>
</dbReference>
<dbReference type="Pfam" id="PF14534">
    <property type="entry name" value="DUF4440"/>
    <property type="match status" value="1"/>
</dbReference>
<name>A0ABS7Y9V5_9BURK</name>
<comment type="caution">
    <text evidence="3">The sequence shown here is derived from an EMBL/GenBank/DDBJ whole genome shotgun (WGS) entry which is preliminary data.</text>
</comment>
<keyword evidence="4" id="KW-1185">Reference proteome</keyword>
<organism evidence="3 4">
    <name type="scientific">Massilia hydrophila</name>
    <dbReference type="NCBI Taxonomy" id="3044279"/>
    <lineage>
        <taxon>Bacteria</taxon>
        <taxon>Pseudomonadati</taxon>
        <taxon>Pseudomonadota</taxon>
        <taxon>Betaproteobacteria</taxon>
        <taxon>Burkholderiales</taxon>
        <taxon>Oxalobacteraceae</taxon>
        <taxon>Telluria group</taxon>
        <taxon>Massilia</taxon>
    </lineage>
</organism>
<dbReference type="EMBL" id="JAHYBX010000001">
    <property type="protein sequence ID" value="MCA1855099.1"/>
    <property type="molecule type" value="Genomic_DNA"/>
</dbReference>
<keyword evidence="1" id="KW-0732">Signal</keyword>
<dbReference type="RefSeq" id="WP_225237489.1">
    <property type="nucleotide sequence ID" value="NZ_JAHYBX010000001.1"/>
</dbReference>
<protein>
    <submittedName>
        <fullName evidence="3">Nuclear transport factor 2 family protein</fullName>
    </submittedName>
</protein>
<feature type="chain" id="PRO_5046116093" evidence="1">
    <location>
        <begin position="26"/>
        <end position="166"/>
    </location>
</feature>
<gene>
    <name evidence="3" type="ORF">LE190_04025</name>
</gene>
<evidence type="ECO:0000313" key="3">
    <source>
        <dbReference type="EMBL" id="MCA1855099.1"/>
    </source>
</evidence>
<sequence length="166" mass="18270">MGSPLLTCRAALLGMAILAGAPAGAEQPPRSPAAQDARAAVAALERQRAAAFQRRDIAALRSLMDRQYYHVESRGRARSKTELLTALEHDGLRVRNYEIESSEIQLLGDGGTALVTGTFRTLMEGPPPKPFRGRFARLWVRQPDGWKNTFHQATEIRPAQDSCECN</sequence>
<dbReference type="SUPFAM" id="SSF54427">
    <property type="entry name" value="NTF2-like"/>
    <property type="match status" value="1"/>
</dbReference>
<evidence type="ECO:0000256" key="1">
    <source>
        <dbReference type="SAM" id="SignalP"/>
    </source>
</evidence>
<proteinExistence type="predicted"/>
<evidence type="ECO:0000259" key="2">
    <source>
        <dbReference type="Pfam" id="PF14534"/>
    </source>
</evidence>
<dbReference type="InterPro" id="IPR027843">
    <property type="entry name" value="DUF4440"/>
</dbReference>
<feature type="signal peptide" evidence="1">
    <location>
        <begin position="1"/>
        <end position="25"/>
    </location>
</feature>
<feature type="domain" description="DUF4440" evidence="2">
    <location>
        <begin position="41"/>
        <end position="147"/>
    </location>
</feature>
<accession>A0ABS7Y9V5</accession>
<dbReference type="InterPro" id="IPR032710">
    <property type="entry name" value="NTF2-like_dom_sf"/>
</dbReference>
<dbReference type="Gene3D" id="3.10.450.50">
    <property type="match status" value="1"/>
</dbReference>
<reference evidence="3 4" key="1">
    <citation type="submission" date="2021-07" db="EMBL/GenBank/DDBJ databases">
        <title>Characterization of Violacein-producing bacteria and related species.</title>
        <authorList>
            <person name="Wilson H.S."/>
            <person name="De Leon M.E."/>
        </authorList>
    </citation>
    <scope>NUCLEOTIDE SEQUENCE [LARGE SCALE GENOMIC DNA]</scope>
    <source>
        <strain evidence="3 4">HSC-2F05</strain>
    </source>
</reference>
<evidence type="ECO:0000313" key="4">
    <source>
        <dbReference type="Proteomes" id="UP001198602"/>
    </source>
</evidence>